<dbReference type="InterPro" id="IPR050491">
    <property type="entry name" value="AmpC-like"/>
</dbReference>
<dbReference type="Pfam" id="PF00144">
    <property type="entry name" value="Beta-lactamase"/>
    <property type="match status" value="1"/>
</dbReference>
<comment type="similarity">
    <text evidence="1">Belongs to the peptidase S12 family.</text>
</comment>
<keyword evidence="2" id="KW-0732">Signal</keyword>
<dbReference type="InterPro" id="IPR001466">
    <property type="entry name" value="Beta-lactam-related"/>
</dbReference>
<dbReference type="EMBL" id="WIGN01000084">
    <property type="protein sequence ID" value="KAF6810650.1"/>
    <property type="molecule type" value="Genomic_DNA"/>
</dbReference>
<evidence type="ECO:0000313" key="5">
    <source>
        <dbReference type="Proteomes" id="UP000652219"/>
    </source>
</evidence>
<evidence type="ECO:0000256" key="2">
    <source>
        <dbReference type="SAM" id="SignalP"/>
    </source>
</evidence>
<dbReference type="Gene3D" id="3.40.710.10">
    <property type="entry name" value="DD-peptidase/beta-lactamase superfamily"/>
    <property type="match status" value="1"/>
</dbReference>
<organism evidence="4 5">
    <name type="scientific">Colletotrichum sojae</name>
    <dbReference type="NCBI Taxonomy" id="2175907"/>
    <lineage>
        <taxon>Eukaryota</taxon>
        <taxon>Fungi</taxon>
        <taxon>Dikarya</taxon>
        <taxon>Ascomycota</taxon>
        <taxon>Pezizomycotina</taxon>
        <taxon>Sordariomycetes</taxon>
        <taxon>Hypocreomycetidae</taxon>
        <taxon>Glomerellales</taxon>
        <taxon>Glomerellaceae</taxon>
        <taxon>Colletotrichum</taxon>
        <taxon>Colletotrichum orchidearum species complex</taxon>
    </lineage>
</organism>
<gene>
    <name evidence="4" type="ORF">CSOJ01_06210</name>
</gene>
<feature type="chain" id="PRO_5034447362" evidence="2">
    <location>
        <begin position="19"/>
        <end position="557"/>
    </location>
</feature>
<name>A0A8H6MWB7_9PEZI</name>
<dbReference type="InterPro" id="IPR012338">
    <property type="entry name" value="Beta-lactam/transpept-like"/>
</dbReference>
<proteinExistence type="inferred from homology"/>
<evidence type="ECO:0000259" key="3">
    <source>
        <dbReference type="Pfam" id="PF00144"/>
    </source>
</evidence>
<evidence type="ECO:0000256" key="1">
    <source>
        <dbReference type="ARBA" id="ARBA00038215"/>
    </source>
</evidence>
<dbReference type="Proteomes" id="UP000652219">
    <property type="component" value="Unassembled WGS sequence"/>
</dbReference>
<reference evidence="4 5" key="1">
    <citation type="journal article" date="2020" name="Phytopathology">
        <title>Genome Sequence Resources of Colletotrichum truncatum, C. plurivorum, C. musicola, and C. sojae: Four Species Pathogenic to Soybean (Glycine max).</title>
        <authorList>
            <person name="Rogerio F."/>
            <person name="Boufleur T.R."/>
            <person name="Ciampi-Guillardi M."/>
            <person name="Sukno S.A."/>
            <person name="Thon M.R."/>
            <person name="Massola Junior N.S."/>
            <person name="Baroncelli R."/>
        </authorList>
    </citation>
    <scope>NUCLEOTIDE SEQUENCE [LARGE SCALE GENOMIC DNA]</scope>
    <source>
        <strain evidence="4 5">LFN0009</strain>
    </source>
</reference>
<dbReference type="PANTHER" id="PTHR46825:SF9">
    <property type="entry name" value="BETA-LACTAMASE-RELATED DOMAIN-CONTAINING PROTEIN"/>
    <property type="match status" value="1"/>
</dbReference>
<dbReference type="AlphaFoldDB" id="A0A8H6MWB7"/>
<dbReference type="PANTHER" id="PTHR46825">
    <property type="entry name" value="D-ALANYL-D-ALANINE-CARBOXYPEPTIDASE/ENDOPEPTIDASE AMPH"/>
    <property type="match status" value="1"/>
</dbReference>
<keyword evidence="5" id="KW-1185">Reference proteome</keyword>
<dbReference type="SUPFAM" id="SSF56601">
    <property type="entry name" value="beta-lactamase/transpeptidase-like"/>
    <property type="match status" value="1"/>
</dbReference>
<evidence type="ECO:0000313" key="4">
    <source>
        <dbReference type="EMBL" id="KAF6810650.1"/>
    </source>
</evidence>
<feature type="domain" description="Beta-lactamase-related" evidence="3">
    <location>
        <begin position="40"/>
        <end position="363"/>
    </location>
</feature>
<comment type="caution">
    <text evidence="4">The sequence shown here is derived from an EMBL/GenBank/DDBJ whole genome shotgun (WGS) entry which is preliminary data.</text>
</comment>
<sequence length="557" mass="61886">MRAFSLAIGIAGLAVAESAATQQPLNGGDQTRDGAVSKDLDGYIEGLMKEWNVPGLSVSIVDGDEDWAKGYGYATFNSTPATPHTLYYTGSTTKSFTAAGISLLIDNATSYNGLLDLGWQTPVSSILREDFVLSDDWATAHVTLEDALSHRTGYPRHDLASSLTTREEVRSLRHLPMSAEPRQRFQYCNKMFGVAGYLIETLTGKWLGDFFRERLWAPMGMNETYFSLKDAEDSPLDLATEYAYDAKREKFIDVPHEPYSSEEGAGSVVSNVLDYAKYLRVMMAEEGPISKAGHRELKTPRTIEGSTPPFTGFVQYSLGWSQAVFEGETAFFHGGVVTMFWSYMIMVPSRKLAVTVMSNTESRLPYLIAYQVLYDHFGVPEEKRVDMNKMSNRYRKGVKEQQEWLENCDAHIYPTTPSPPLLPTLPIADHVGEYTNPGYGNLTIELYCYEDDRGVTSRPTSGEQCRLRVLGLGGPGLAYLEPAIYLKPKSGDYWVARDYTEVGGLKEVETPSMCMRAEFKVGVGGEVTHFGLDARLEGLLNGALDGQDGPLVWYERV</sequence>
<protein>
    <submittedName>
        <fullName evidence="4">Penicillin-binding protein</fullName>
    </submittedName>
</protein>
<feature type="signal peptide" evidence="2">
    <location>
        <begin position="1"/>
        <end position="18"/>
    </location>
</feature>
<accession>A0A8H6MWB7</accession>